<dbReference type="AlphaFoldDB" id="A0A6M5YRL0"/>
<organism evidence="3 4">
    <name type="scientific">Frigoriglobus tundricola</name>
    <dbReference type="NCBI Taxonomy" id="2774151"/>
    <lineage>
        <taxon>Bacteria</taxon>
        <taxon>Pseudomonadati</taxon>
        <taxon>Planctomycetota</taxon>
        <taxon>Planctomycetia</taxon>
        <taxon>Gemmatales</taxon>
        <taxon>Gemmataceae</taxon>
        <taxon>Frigoriglobus</taxon>
    </lineage>
</organism>
<evidence type="ECO:0000256" key="1">
    <source>
        <dbReference type="SAM" id="MobiDB-lite"/>
    </source>
</evidence>
<dbReference type="InterPro" id="IPR003018">
    <property type="entry name" value="GAF"/>
</dbReference>
<dbReference type="KEGG" id="ftj:FTUN_3455"/>
<dbReference type="Pfam" id="PF01590">
    <property type="entry name" value="GAF"/>
    <property type="match status" value="1"/>
</dbReference>
<feature type="compositionally biased region" description="Basic residues" evidence="1">
    <location>
        <begin position="195"/>
        <end position="207"/>
    </location>
</feature>
<feature type="compositionally biased region" description="Polar residues" evidence="1">
    <location>
        <begin position="226"/>
        <end position="235"/>
    </location>
</feature>
<dbReference type="Proteomes" id="UP000503447">
    <property type="component" value="Chromosome"/>
</dbReference>
<protein>
    <recommendedName>
        <fullName evidence="2">GAF domain-containing protein</fullName>
    </recommendedName>
</protein>
<sequence>MTRGKLVRDRDGRPLRVDGTTTDVTRRGGRGAAVLDALEGVGATTGSAFLAKLTQHLCAVCGCRAAVVVEPHPLDPGAARAAAVWSDGRSAEPFALPAAGLVRDLLSGGGVLLPAAARDRHPGDPLLVKLRAEAFAAEPLADGTGRLLGFLAVADDRPFGAESDVRVVLKALAPRAAVELARGDDPAGGGPGGAPRRRRAARPRGRGGARAARPTSRRPGAWPPASRTTSRTCSG</sequence>
<feature type="compositionally biased region" description="Basic and acidic residues" evidence="1">
    <location>
        <begin position="1"/>
        <end position="16"/>
    </location>
</feature>
<dbReference type="Gene3D" id="3.30.450.40">
    <property type="match status" value="1"/>
</dbReference>
<dbReference type="EMBL" id="CP053452">
    <property type="protein sequence ID" value="QJW95901.1"/>
    <property type="molecule type" value="Genomic_DNA"/>
</dbReference>
<gene>
    <name evidence="3" type="ORF">FTUN_3455</name>
</gene>
<reference evidence="4" key="1">
    <citation type="submission" date="2020-05" db="EMBL/GenBank/DDBJ databases">
        <title>Frigoriglobus tundricola gen. nov., sp. nov., a psychrotolerant cellulolytic planctomycete of the family Gemmataceae with two divergent copies of 16S rRNA gene.</title>
        <authorList>
            <person name="Kulichevskaya I.S."/>
            <person name="Ivanova A.A."/>
            <person name="Naumoff D.G."/>
            <person name="Beletsky A.V."/>
            <person name="Rijpstra W.I.C."/>
            <person name="Sinninghe Damste J.S."/>
            <person name="Mardanov A.V."/>
            <person name="Ravin N.V."/>
            <person name="Dedysh S.N."/>
        </authorList>
    </citation>
    <scope>NUCLEOTIDE SEQUENCE [LARGE SCALE GENOMIC DNA]</scope>
    <source>
        <strain evidence="4">PL17</strain>
    </source>
</reference>
<feature type="domain" description="GAF" evidence="2">
    <location>
        <begin position="49"/>
        <end position="180"/>
    </location>
</feature>
<feature type="region of interest" description="Disordered" evidence="1">
    <location>
        <begin position="181"/>
        <end position="235"/>
    </location>
</feature>
<accession>A0A6M5YRL0</accession>
<evidence type="ECO:0000313" key="4">
    <source>
        <dbReference type="Proteomes" id="UP000503447"/>
    </source>
</evidence>
<dbReference type="RefSeq" id="WP_171471580.1">
    <property type="nucleotide sequence ID" value="NZ_CP053452.2"/>
</dbReference>
<feature type="region of interest" description="Disordered" evidence="1">
    <location>
        <begin position="1"/>
        <end position="23"/>
    </location>
</feature>
<keyword evidence="4" id="KW-1185">Reference proteome</keyword>
<dbReference type="SUPFAM" id="SSF55781">
    <property type="entry name" value="GAF domain-like"/>
    <property type="match status" value="1"/>
</dbReference>
<feature type="compositionally biased region" description="Low complexity" evidence="1">
    <location>
        <begin position="209"/>
        <end position="220"/>
    </location>
</feature>
<proteinExistence type="predicted"/>
<evidence type="ECO:0000259" key="2">
    <source>
        <dbReference type="Pfam" id="PF01590"/>
    </source>
</evidence>
<dbReference type="InterPro" id="IPR029016">
    <property type="entry name" value="GAF-like_dom_sf"/>
</dbReference>
<evidence type="ECO:0000313" key="3">
    <source>
        <dbReference type="EMBL" id="QJW95901.1"/>
    </source>
</evidence>
<name>A0A6M5YRL0_9BACT</name>